<reference evidence="9 10" key="1">
    <citation type="journal article" date="2023" name="Plants (Basel)">
        <title>Bridging the Gap: Combining Genomics and Transcriptomics Approaches to Understand Stylosanthes scabra, an Orphan Legume from the Brazilian Caatinga.</title>
        <authorList>
            <person name="Ferreira-Neto J.R.C."/>
            <person name="da Silva M.D."/>
            <person name="Binneck E."/>
            <person name="de Melo N.F."/>
            <person name="da Silva R.H."/>
            <person name="de Melo A.L.T.M."/>
            <person name="Pandolfi V."/>
            <person name="Bustamante F.O."/>
            <person name="Brasileiro-Vidal A.C."/>
            <person name="Benko-Iseppon A.M."/>
        </authorList>
    </citation>
    <scope>NUCLEOTIDE SEQUENCE [LARGE SCALE GENOMIC DNA]</scope>
    <source>
        <tissue evidence="9">Leaves</tissue>
    </source>
</reference>
<evidence type="ECO:0000313" key="10">
    <source>
        <dbReference type="Proteomes" id="UP001341840"/>
    </source>
</evidence>
<evidence type="ECO:0000259" key="7">
    <source>
        <dbReference type="Pfam" id="PF02721"/>
    </source>
</evidence>
<comment type="caution">
    <text evidence="9">The sequence shown here is derived from an EMBL/GenBank/DDBJ whole genome shotgun (WGS) entry which is preliminary data.</text>
</comment>
<keyword evidence="3" id="KW-0863">Zinc-finger</keyword>
<dbReference type="CDD" id="cd04481">
    <property type="entry name" value="RPA1_DBD_B_like"/>
    <property type="match status" value="1"/>
</dbReference>
<evidence type="ECO:0000256" key="5">
    <source>
        <dbReference type="ARBA" id="ARBA00023125"/>
    </source>
</evidence>
<dbReference type="InterPro" id="IPR013955">
    <property type="entry name" value="Rep_factor-A_C"/>
</dbReference>
<keyword evidence="10" id="KW-1185">Reference proteome</keyword>
<feature type="compositionally biased region" description="Basic residues" evidence="6">
    <location>
        <begin position="459"/>
        <end position="470"/>
    </location>
</feature>
<dbReference type="PANTHER" id="PTHR47165">
    <property type="entry name" value="OS03G0429900 PROTEIN"/>
    <property type="match status" value="1"/>
</dbReference>
<dbReference type="Gene3D" id="2.40.50.140">
    <property type="entry name" value="Nucleic acid-binding proteins"/>
    <property type="match status" value="3"/>
</dbReference>
<evidence type="ECO:0000256" key="3">
    <source>
        <dbReference type="ARBA" id="ARBA00022771"/>
    </source>
</evidence>
<accession>A0ABU6UFI9</accession>
<feature type="region of interest" description="Disordered" evidence="6">
    <location>
        <begin position="419"/>
        <end position="470"/>
    </location>
</feature>
<evidence type="ECO:0000256" key="6">
    <source>
        <dbReference type="SAM" id="MobiDB-lite"/>
    </source>
</evidence>
<dbReference type="CDD" id="cd04480">
    <property type="entry name" value="RPA1_DBD_A_like"/>
    <property type="match status" value="1"/>
</dbReference>
<dbReference type="Pfam" id="PF08646">
    <property type="entry name" value="Rep_fac-A_C"/>
    <property type="match status" value="1"/>
</dbReference>
<sequence length="470" mass="52373">MASRNGVSASGEHGDRVADIRPASIYCKLVVAVVRLYELPNQWISKDATSIEMVLQDREGDRIHCSIVRGHVGMFKTVIRENGIYSMQNFVIHRNVKPPKTTPHQYKLSFYGKTEVRTIASTPFEFSRFRFMPFPDIEAMSGQNDPHHIAKEDPKDMLTKTGQQTRCMTLYLEDLERNKIKCTVFGDMVGKLVQLAARDDIQSLIVVAQLFKPSVYLNESYIQNTRYISQVFLNPDFPEVNEIKMSLLAQGEAATQGIAHVESQPQYSVEGELEGGACTITSIDDVMNLTEETSCWILAKIMSVESTPNSWCYLSCHRCFKKVQEVKNGYQCLRCKRMIAEPSLRYRLHLIVADSTGCLNLMMWNDEAKLIIGKSAKEVIASEGIDHSLSGVQQKTFSVEAESEEPGIGIVSLSKDSNSQDLIEDVDGTPAKPATEDSIPAAGLSGLASPGMNGSSNRPPRRTATKRKFD</sequence>
<organism evidence="9 10">
    <name type="scientific">Stylosanthes scabra</name>
    <dbReference type="NCBI Taxonomy" id="79078"/>
    <lineage>
        <taxon>Eukaryota</taxon>
        <taxon>Viridiplantae</taxon>
        <taxon>Streptophyta</taxon>
        <taxon>Embryophyta</taxon>
        <taxon>Tracheophyta</taxon>
        <taxon>Spermatophyta</taxon>
        <taxon>Magnoliopsida</taxon>
        <taxon>eudicotyledons</taxon>
        <taxon>Gunneridae</taxon>
        <taxon>Pentapetalae</taxon>
        <taxon>rosids</taxon>
        <taxon>fabids</taxon>
        <taxon>Fabales</taxon>
        <taxon>Fabaceae</taxon>
        <taxon>Papilionoideae</taxon>
        <taxon>50 kb inversion clade</taxon>
        <taxon>dalbergioids sensu lato</taxon>
        <taxon>Dalbergieae</taxon>
        <taxon>Pterocarpus clade</taxon>
        <taxon>Stylosanthes</taxon>
    </lineage>
</organism>
<keyword evidence="4" id="KW-0862">Zinc</keyword>
<evidence type="ECO:0000259" key="8">
    <source>
        <dbReference type="Pfam" id="PF08646"/>
    </source>
</evidence>
<dbReference type="PANTHER" id="PTHR47165:SF4">
    <property type="entry name" value="OS03G0429900 PROTEIN"/>
    <property type="match status" value="1"/>
</dbReference>
<proteinExistence type="inferred from homology"/>
<protein>
    <submittedName>
        <fullName evidence="9">Uncharacterized protein</fullName>
    </submittedName>
</protein>
<dbReference type="EMBL" id="JASCZI010121091">
    <property type="protein sequence ID" value="MED6159659.1"/>
    <property type="molecule type" value="Genomic_DNA"/>
</dbReference>
<dbReference type="InterPro" id="IPR047192">
    <property type="entry name" value="Euk_RPA1_DBD_C"/>
</dbReference>
<dbReference type="SUPFAM" id="SSF50249">
    <property type="entry name" value="Nucleic acid-binding proteins"/>
    <property type="match status" value="3"/>
</dbReference>
<dbReference type="CDD" id="cd04476">
    <property type="entry name" value="RPA1_DBD_C"/>
    <property type="match status" value="1"/>
</dbReference>
<keyword evidence="2" id="KW-0479">Metal-binding</keyword>
<dbReference type="InterPro" id="IPR012340">
    <property type="entry name" value="NA-bd_OB-fold"/>
</dbReference>
<comment type="similarity">
    <text evidence="1">Belongs to the replication factor A protein 1 family.</text>
</comment>
<evidence type="ECO:0000256" key="4">
    <source>
        <dbReference type="ARBA" id="ARBA00022833"/>
    </source>
</evidence>
<evidence type="ECO:0000313" key="9">
    <source>
        <dbReference type="EMBL" id="MED6159659.1"/>
    </source>
</evidence>
<dbReference type="Proteomes" id="UP001341840">
    <property type="component" value="Unassembled WGS sequence"/>
</dbReference>
<evidence type="ECO:0000256" key="2">
    <source>
        <dbReference type="ARBA" id="ARBA00022723"/>
    </source>
</evidence>
<feature type="domain" description="Replication protein A 70 kDa DNA-binding subunit B/D first OB fold" evidence="7">
    <location>
        <begin position="16"/>
        <end position="117"/>
    </location>
</feature>
<keyword evidence="5" id="KW-0238">DNA-binding</keyword>
<evidence type="ECO:0000256" key="1">
    <source>
        <dbReference type="ARBA" id="ARBA00005690"/>
    </source>
</evidence>
<dbReference type="InterPro" id="IPR003871">
    <property type="entry name" value="RFA1B/D_OB_1st"/>
</dbReference>
<name>A0ABU6UFI9_9FABA</name>
<feature type="domain" description="Replication factor A C-terminal" evidence="8">
    <location>
        <begin position="307"/>
        <end position="382"/>
    </location>
</feature>
<dbReference type="Pfam" id="PF02721">
    <property type="entry name" value="DUF223"/>
    <property type="match status" value="1"/>
</dbReference>
<gene>
    <name evidence="9" type="ORF">PIB30_117651</name>
</gene>